<dbReference type="RefSeq" id="WP_160942961.1">
    <property type="nucleotide sequence ID" value="NZ_CP063310.1"/>
</dbReference>
<dbReference type="Gene3D" id="3.40.960.10">
    <property type="entry name" value="VSR Endonuclease"/>
    <property type="match status" value="1"/>
</dbReference>
<protein>
    <recommendedName>
        <fullName evidence="3">DUF559 domain-containing protein</fullName>
    </recommendedName>
</protein>
<evidence type="ECO:0000313" key="2">
    <source>
        <dbReference type="Proteomes" id="UP000478463"/>
    </source>
</evidence>
<dbReference type="EMBL" id="CP063310">
    <property type="protein sequence ID" value="QOS69062.1"/>
    <property type="molecule type" value="Genomic_DNA"/>
</dbReference>
<sequence>MPVHLLVPRASDRRRLKRATCHACSEALVPGSILRIARDVCSASPELCFLHLASSLTLPRLVRLGFELCGSYRLSASNPAGFVKGDPLTSVAELGRFLEAAGSARGAVLAKRALGYVLDGSASPMETILVMLLCLPPRWGGYGLPAPRMNARVDVTKRARMASAKGYYVCDLLWPGQNVAVEYDSDAYHTGAERIASDASRRNALSYLGIAVVTVTRAQVLDCDGMDKTARAIAKLLGKRLRFDDRTWKPARLALRRELLSFSHEVV</sequence>
<proteinExistence type="predicted"/>
<evidence type="ECO:0008006" key="3">
    <source>
        <dbReference type="Google" id="ProtNLM"/>
    </source>
</evidence>
<reference evidence="1 2" key="1">
    <citation type="submission" date="2020-10" db="EMBL/GenBank/DDBJ databases">
        <title>Eggerthella sp. nov., isolated from human feces.</title>
        <authorList>
            <person name="Yajun G."/>
        </authorList>
    </citation>
    <scope>NUCLEOTIDE SEQUENCE [LARGE SCALE GENOMIC DNA]</scope>
    <source>
        <strain evidence="1 2">HF-1101</strain>
    </source>
</reference>
<gene>
    <name evidence="1" type="ORF">GS424_004220</name>
</gene>
<accession>A0A6L7IYB6</accession>
<dbReference type="AlphaFoldDB" id="A0A6L7IYB6"/>
<name>A0A6L7IYB6_9ACTN</name>
<evidence type="ECO:0000313" key="1">
    <source>
        <dbReference type="EMBL" id="QOS69062.1"/>
    </source>
</evidence>
<dbReference type="KEGG" id="egd:GS424_004220"/>
<dbReference type="Proteomes" id="UP000478463">
    <property type="component" value="Chromosome"/>
</dbReference>
<organism evidence="1 2">
    <name type="scientific">Eggerthella guodeyinii</name>
    <dbReference type="NCBI Taxonomy" id="2690837"/>
    <lineage>
        <taxon>Bacteria</taxon>
        <taxon>Bacillati</taxon>
        <taxon>Actinomycetota</taxon>
        <taxon>Coriobacteriia</taxon>
        <taxon>Eggerthellales</taxon>
        <taxon>Eggerthellaceae</taxon>
        <taxon>Eggerthella</taxon>
    </lineage>
</organism>